<protein>
    <submittedName>
        <fullName evidence="1">Uncharacterized protein</fullName>
    </submittedName>
</protein>
<dbReference type="VEuPathDB" id="FungiDB:RhiirA1_484644"/>
<evidence type="ECO:0000313" key="1">
    <source>
        <dbReference type="EMBL" id="PKC51057.1"/>
    </source>
</evidence>
<organism evidence="1 2">
    <name type="scientific">Rhizophagus irregularis</name>
    <dbReference type="NCBI Taxonomy" id="588596"/>
    <lineage>
        <taxon>Eukaryota</taxon>
        <taxon>Fungi</taxon>
        <taxon>Fungi incertae sedis</taxon>
        <taxon>Mucoromycota</taxon>
        <taxon>Glomeromycotina</taxon>
        <taxon>Glomeromycetes</taxon>
        <taxon>Glomerales</taxon>
        <taxon>Glomeraceae</taxon>
        <taxon>Rhizophagus</taxon>
    </lineage>
</organism>
<evidence type="ECO:0000313" key="2">
    <source>
        <dbReference type="Proteomes" id="UP000232688"/>
    </source>
</evidence>
<comment type="caution">
    <text evidence="1">The sequence shown here is derived from an EMBL/GenBank/DDBJ whole genome shotgun (WGS) entry which is preliminary data.</text>
</comment>
<dbReference type="Proteomes" id="UP000232688">
    <property type="component" value="Unassembled WGS sequence"/>
</dbReference>
<dbReference type="AlphaFoldDB" id="A0A2N0QJ33"/>
<accession>A0A2N0QJ33</accession>
<feature type="non-terminal residue" evidence="1">
    <location>
        <position position="1"/>
    </location>
</feature>
<reference evidence="1 2" key="1">
    <citation type="submission" date="2017-10" db="EMBL/GenBank/DDBJ databases">
        <title>Extensive intraspecific genome diversity in a model arbuscular mycorrhizal fungus.</title>
        <authorList>
            <person name="Chen E.C.H."/>
            <person name="Morin E."/>
            <person name="Baudet D."/>
            <person name="Noel J."/>
            <person name="Ndikumana S."/>
            <person name="Charron P."/>
            <person name="St-Onge C."/>
            <person name="Giorgi J."/>
            <person name="Grigoriev I.V."/>
            <person name="Roux C."/>
            <person name="Martin F.M."/>
            <person name="Corradi N."/>
        </authorList>
    </citation>
    <scope>NUCLEOTIDE SEQUENCE [LARGE SCALE GENOMIC DNA]</scope>
    <source>
        <strain evidence="1 2">A1</strain>
    </source>
</reference>
<name>A0A2N0QJ33_9GLOM</name>
<sequence length="59" mass="7067">PFYPIALMASKHICNLLKALFATEQYDLFDKLMEVYTKYLKVEQHFFELRDFVAEYVKG</sequence>
<gene>
    <name evidence="1" type="ORF">RhiirA1_484644</name>
</gene>
<proteinExistence type="predicted"/>
<dbReference type="EMBL" id="LLXH01008428">
    <property type="protein sequence ID" value="PKC51057.1"/>
    <property type="molecule type" value="Genomic_DNA"/>
</dbReference>
<reference evidence="1 2" key="2">
    <citation type="submission" date="2017-10" db="EMBL/GenBank/DDBJ databases">
        <title>Genome analyses suggest a sexual origin of heterokaryosis in a supposedly ancient asexual fungus.</title>
        <authorList>
            <person name="Corradi N."/>
            <person name="Sedzielewska K."/>
            <person name="Noel J."/>
            <person name="Charron P."/>
            <person name="Farinelli L."/>
            <person name="Marton T."/>
            <person name="Kruger M."/>
            <person name="Pelin A."/>
            <person name="Brachmann A."/>
            <person name="Corradi N."/>
        </authorList>
    </citation>
    <scope>NUCLEOTIDE SEQUENCE [LARGE SCALE GENOMIC DNA]</scope>
    <source>
        <strain evidence="1 2">A1</strain>
    </source>
</reference>